<proteinExistence type="predicted"/>
<keyword evidence="4" id="KW-1185">Reference proteome</keyword>
<keyword evidence="2" id="KW-0472">Membrane</keyword>
<comment type="caution">
    <text evidence="3">The sequence shown here is derived from an EMBL/GenBank/DDBJ whole genome shotgun (WGS) entry which is preliminary data.</text>
</comment>
<evidence type="ECO:0000256" key="2">
    <source>
        <dbReference type="SAM" id="Phobius"/>
    </source>
</evidence>
<feature type="transmembrane region" description="Helical" evidence="2">
    <location>
        <begin position="94"/>
        <end position="114"/>
    </location>
</feature>
<feature type="transmembrane region" description="Helical" evidence="2">
    <location>
        <begin position="44"/>
        <end position="74"/>
    </location>
</feature>
<sequence length="224" mass="24854">MRSFWSEPFLWIHLAGLAALPILLVLCWLGLAVGDPILPVWLELLLIVVVGIAPVLWMQLFRHFNIFSILILALKPEKLTQEQRKILSLFKKPLQRVLAIAAPILLVAILWQLYRAAPIAAPFAPFPPEWRFAGLLLAAAAFLLCNLFLQVPISVLAVLMTSESAFAATEPYPLEKIRQDFTIPGWQVNQILPFINVQEKQSSSASAPIIEDAGSKPSNSSNSI</sequence>
<evidence type="ECO:0000313" key="3">
    <source>
        <dbReference type="EMBL" id="MBD2182271.1"/>
    </source>
</evidence>
<dbReference type="NCBIfam" id="NF033183">
    <property type="entry name" value="colliding_TM"/>
    <property type="match status" value="1"/>
</dbReference>
<dbReference type="Proteomes" id="UP000641646">
    <property type="component" value="Unassembled WGS sequence"/>
</dbReference>
<reference evidence="3" key="1">
    <citation type="journal article" date="2015" name="ISME J.">
        <title>Draft Genome Sequence of Streptomyces incarnatus NRRL8089, which Produces the Nucleoside Antibiotic Sinefungin.</title>
        <authorList>
            <person name="Oshima K."/>
            <person name="Hattori M."/>
            <person name="Shimizu H."/>
            <person name="Fukuda K."/>
            <person name="Nemoto M."/>
            <person name="Inagaki K."/>
            <person name="Tamura T."/>
        </authorList>
    </citation>
    <scope>NUCLEOTIDE SEQUENCE</scope>
    <source>
        <strain evidence="3">FACHB-1375</strain>
    </source>
</reference>
<feature type="transmembrane region" description="Helical" evidence="2">
    <location>
        <begin position="134"/>
        <end position="159"/>
    </location>
</feature>
<accession>A0A926ZIX5</accession>
<organism evidence="3 4">
    <name type="scientific">Aerosakkonema funiforme FACHB-1375</name>
    <dbReference type="NCBI Taxonomy" id="2949571"/>
    <lineage>
        <taxon>Bacteria</taxon>
        <taxon>Bacillati</taxon>
        <taxon>Cyanobacteriota</taxon>
        <taxon>Cyanophyceae</taxon>
        <taxon>Oscillatoriophycideae</taxon>
        <taxon>Aerosakkonematales</taxon>
        <taxon>Aerosakkonemataceae</taxon>
        <taxon>Aerosakkonema</taxon>
    </lineage>
</organism>
<dbReference type="AlphaFoldDB" id="A0A926ZIX5"/>
<dbReference type="InterPro" id="IPR049610">
    <property type="entry name" value="LCTMP-like"/>
</dbReference>
<keyword evidence="2" id="KW-1133">Transmembrane helix</keyword>
<protein>
    <submittedName>
        <fullName evidence="3">Low-complexity tail membrane protein</fullName>
    </submittedName>
</protein>
<reference evidence="3" key="2">
    <citation type="submission" date="2020-08" db="EMBL/GenBank/DDBJ databases">
        <authorList>
            <person name="Chen M."/>
            <person name="Teng W."/>
            <person name="Zhao L."/>
            <person name="Hu C."/>
            <person name="Zhou Y."/>
            <person name="Han B."/>
            <person name="Song L."/>
            <person name="Shu W."/>
        </authorList>
    </citation>
    <scope>NUCLEOTIDE SEQUENCE</scope>
    <source>
        <strain evidence="3">FACHB-1375</strain>
    </source>
</reference>
<feature type="region of interest" description="Disordered" evidence="1">
    <location>
        <begin position="205"/>
        <end position="224"/>
    </location>
</feature>
<dbReference type="RefSeq" id="WP_190465081.1">
    <property type="nucleotide sequence ID" value="NZ_JACJPW010000033.1"/>
</dbReference>
<name>A0A926ZIX5_9CYAN</name>
<dbReference type="EMBL" id="JACJPW010000033">
    <property type="protein sequence ID" value="MBD2182271.1"/>
    <property type="molecule type" value="Genomic_DNA"/>
</dbReference>
<evidence type="ECO:0000313" key="4">
    <source>
        <dbReference type="Proteomes" id="UP000641646"/>
    </source>
</evidence>
<evidence type="ECO:0000256" key="1">
    <source>
        <dbReference type="SAM" id="MobiDB-lite"/>
    </source>
</evidence>
<keyword evidence="2" id="KW-0812">Transmembrane</keyword>
<gene>
    <name evidence="3" type="ORF">H6G03_14390</name>
</gene>